<feature type="compositionally biased region" description="Basic residues" evidence="6">
    <location>
        <begin position="318"/>
        <end position="331"/>
    </location>
</feature>
<dbReference type="Proteomes" id="UP000050424">
    <property type="component" value="Unassembled WGS sequence"/>
</dbReference>
<gene>
    <name evidence="9" type="ORF">AK830_g8525</name>
</gene>
<dbReference type="InterPro" id="IPR001356">
    <property type="entry name" value="HD"/>
</dbReference>
<dbReference type="GO" id="GO:0006355">
    <property type="term" value="P:regulation of DNA-templated transcription"/>
    <property type="evidence" value="ECO:0007669"/>
    <property type="project" value="InterPro"/>
</dbReference>
<dbReference type="Gene3D" id="3.30.160.60">
    <property type="entry name" value="Classic Zinc Finger"/>
    <property type="match status" value="1"/>
</dbReference>
<dbReference type="GO" id="GO:0008270">
    <property type="term" value="F:zinc ion binding"/>
    <property type="evidence" value="ECO:0007669"/>
    <property type="project" value="UniProtKB-KW"/>
</dbReference>
<dbReference type="PROSITE" id="PS50071">
    <property type="entry name" value="HOMEOBOX_2"/>
    <property type="match status" value="1"/>
</dbReference>
<keyword evidence="4" id="KW-0863">Zinc-finger</keyword>
<dbReference type="SMART" id="SM00355">
    <property type="entry name" value="ZnF_C2H2"/>
    <property type="match status" value="3"/>
</dbReference>
<evidence type="ECO:0000259" key="7">
    <source>
        <dbReference type="PROSITE" id="PS50071"/>
    </source>
</evidence>
<dbReference type="SUPFAM" id="SSF46689">
    <property type="entry name" value="Homeodomain-like"/>
    <property type="match status" value="1"/>
</dbReference>
<keyword evidence="4" id="KW-0862">Zinc</keyword>
<reference evidence="9 10" key="1">
    <citation type="submission" date="2015-09" db="EMBL/GenBank/DDBJ databases">
        <title>Draft genome of a European isolate of the apple canker pathogen Neonectria ditissima.</title>
        <authorList>
            <person name="Gomez-Cortecero A."/>
            <person name="Harrison R.J."/>
            <person name="Armitage A.D."/>
        </authorList>
    </citation>
    <scope>NUCLEOTIDE SEQUENCE [LARGE SCALE GENOMIC DNA]</scope>
    <source>
        <strain evidence="9 10">R09/05</strain>
    </source>
</reference>
<feature type="DNA-binding region" description="Homeobox" evidence="5">
    <location>
        <begin position="124"/>
        <end position="186"/>
    </location>
</feature>
<keyword evidence="10" id="KW-1185">Reference proteome</keyword>
<dbReference type="PANTHER" id="PTHR11850">
    <property type="entry name" value="HOMEOBOX PROTEIN TRANSCRIPTION FACTORS"/>
    <property type="match status" value="1"/>
</dbReference>
<keyword evidence="3 5" id="KW-0539">Nucleus</keyword>
<keyword evidence="4" id="KW-0479">Metal-binding</keyword>
<dbReference type="CDD" id="cd00086">
    <property type="entry name" value="homeodomain"/>
    <property type="match status" value="1"/>
</dbReference>
<protein>
    <recommendedName>
        <fullName evidence="11">Homeobox protein 4</fullName>
    </recommendedName>
</protein>
<evidence type="ECO:0000256" key="4">
    <source>
        <dbReference type="PROSITE-ProRule" id="PRU00042"/>
    </source>
</evidence>
<feature type="compositionally biased region" description="Polar residues" evidence="6">
    <location>
        <begin position="191"/>
        <end position="201"/>
    </location>
</feature>
<dbReference type="InterPro" id="IPR050224">
    <property type="entry name" value="TALE_homeobox"/>
</dbReference>
<dbReference type="InterPro" id="IPR013087">
    <property type="entry name" value="Znf_C2H2_type"/>
</dbReference>
<dbReference type="STRING" id="78410.A0A0P7AU68"/>
<evidence type="ECO:0000256" key="1">
    <source>
        <dbReference type="ARBA" id="ARBA00023125"/>
    </source>
</evidence>
<dbReference type="Gene3D" id="1.10.10.60">
    <property type="entry name" value="Homeodomain-like"/>
    <property type="match status" value="1"/>
</dbReference>
<dbReference type="InterPro" id="IPR008422">
    <property type="entry name" value="KN_HD"/>
</dbReference>
<evidence type="ECO:0000256" key="2">
    <source>
        <dbReference type="ARBA" id="ARBA00023155"/>
    </source>
</evidence>
<feature type="domain" description="C2H2-type" evidence="8">
    <location>
        <begin position="342"/>
        <end position="365"/>
    </location>
</feature>
<feature type="region of interest" description="Disordered" evidence="6">
    <location>
        <begin position="181"/>
        <end position="238"/>
    </location>
</feature>
<dbReference type="InterPro" id="IPR009057">
    <property type="entry name" value="Homeodomain-like_sf"/>
</dbReference>
<evidence type="ECO:0000259" key="8">
    <source>
        <dbReference type="PROSITE" id="PS50157"/>
    </source>
</evidence>
<dbReference type="GO" id="GO:0003677">
    <property type="term" value="F:DNA binding"/>
    <property type="evidence" value="ECO:0007669"/>
    <property type="project" value="UniProtKB-UniRule"/>
</dbReference>
<comment type="subcellular location">
    <subcellularLocation>
        <location evidence="5">Nucleus</location>
    </subcellularLocation>
</comment>
<dbReference type="OrthoDB" id="10056939at2759"/>
<feature type="region of interest" description="Disordered" evidence="6">
    <location>
        <begin position="269"/>
        <end position="334"/>
    </location>
</feature>
<proteinExistence type="predicted"/>
<evidence type="ECO:0000313" key="10">
    <source>
        <dbReference type="Proteomes" id="UP000050424"/>
    </source>
</evidence>
<dbReference type="EMBL" id="LKCW01000146">
    <property type="protein sequence ID" value="KPM38057.1"/>
    <property type="molecule type" value="Genomic_DNA"/>
</dbReference>
<dbReference type="Pfam" id="PF05920">
    <property type="entry name" value="Homeobox_KN"/>
    <property type="match status" value="1"/>
</dbReference>
<feature type="compositionally biased region" description="Polar residues" evidence="6">
    <location>
        <begin position="299"/>
        <end position="317"/>
    </location>
</feature>
<keyword evidence="1 5" id="KW-0238">DNA-binding</keyword>
<dbReference type="PROSITE" id="PS50157">
    <property type="entry name" value="ZINC_FINGER_C2H2_2"/>
    <property type="match status" value="1"/>
</dbReference>
<organism evidence="9 10">
    <name type="scientific">Neonectria ditissima</name>
    <dbReference type="NCBI Taxonomy" id="78410"/>
    <lineage>
        <taxon>Eukaryota</taxon>
        <taxon>Fungi</taxon>
        <taxon>Dikarya</taxon>
        <taxon>Ascomycota</taxon>
        <taxon>Pezizomycotina</taxon>
        <taxon>Sordariomycetes</taxon>
        <taxon>Hypocreomycetidae</taxon>
        <taxon>Hypocreales</taxon>
        <taxon>Nectriaceae</taxon>
        <taxon>Neonectria</taxon>
    </lineage>
</organism>
<dbReference type="AlphaFoldDB" id="A0A0P7AU68"/>
<feature type="region of interest" description="Disordered" evidence="6">
    <location>
        <begin position="1"/>
        <end position="22"/>
    </location>
</feature>
<accession>A0A0P7AU68</accession>
<feature type="domain" description="Homeobox" evidence="7">
    <location>
        <begin position="122"/>
        <end position="185"/>
    </location>
</feature>
<dbReference type="PROSITE" id="PS00028">
    <property type="entry name" value="ZINC_FINGER_C2H2_1"/>
    <property type="match status" value="1"/>
</dbReference>
<dbReference type="SMART" id="SM00389">
    <property type="entry name" value="HOX"/>
    <property type="match status" value="1"/>
</dbReference>
<keyword evidence="2 5" id="KW-0371">Homeobox</keyword>
<evidence type="ECO:0000313" key="9">
    <source>
        <dbReference type="EMBL" id="KPM38057.1"/>
    </source>
</evidence>
<comment type="caution">
    <text evidence="9">The sequence shown here is derived from an EMBL/GenBank/DDBJ whole genome shotgun (WGS) entry which is preliminary data.</text>
</comment>
<evidence type="ECO:0000256" key="3">
    <source>
        <dbReference type="ARBA" id="ARBA00023242"/>
    </source>
</evidence>
<sequence length="879" mass="98472">MPSTHLEAEEAGGEKASTFAPELGISPGTGDSFFADLPLDSISTGLTDTLDYNYFGFEQLFNQDSSDANFIPSRSSSSLLLPMPASLTSNNFTAETTSTPSESMDVFSTEIEPPTHDLSSERLPSKIGARFSRDAVSILRQWLSANNERPYPNEDEKEMLQRKTGLNKTQIANWFANARRRAMAQHRPRSIESQTTQSSTRPVEIPRRPGTPTAGSRNRHLNPLDRWVDSPPEDEPATATAIARAIGSGHSTGIGDDYNIRAMRHASDGSLNASSTGTSNSSANSFSSAHSCGSRGPSRASTGSRSPSTSGILGNSRTRFKKRPGKRRRNITRSLGTPLNRFQCTFCTETFKTKHDWQRHEKSLHIPLERWTCAPNGPVIVCEHSNESYCAFCGELDPDAPHVTSHNPSLCQERTFSRKDHLKQHLRLVHNTTLVESLTENWKVPLLQVRSRCGFCGISIDTWEFRTNHLADHFKMGQTMAAWKGDWGFDVDVLKMVENSIPPYLIDSDRKTPDPYMASRAPIGSPRHAYELIQSELIWFLQNHVHETGDIPGYEMLQLEACRIIFAAEAIMLNETNTGPNPASWLRDLITSREDIAQKAQFGPIRSHAESALFVPKLHGKKSLFEACPLEAQLRDFVRVRWFLDHNVLSSSELQVEACRIISGIAQEFAALRYNAVSNWLIMLIGSSTDWLASFRKRAYDSVDQSGQRTELEAGNMALQDCRMSYVGAPDHVEGYRNATQDDCTAMDSLNSHGHLSTAAIQQMPSDIPRALRTTDPDHRPPWVLTKLFFLNDANFHRWQAMELGRWVLATMSPNNPNRHTPSDEELRHQARCILYDDDDPLNPTAADNAKWLRHFKRDFNIPDESSLDKGHEITNAIN</sequence>
<evidence type="ECO:0000256" key="5">
    <source>
        <dbReference type="PROSITE-ProRule" id="PRU00108"/>
    </source>
</evidence>
<feature type="compositionally biased region" description="Low complexity" evidence="6">
    <location>
        <begin position="269"/>
        <end position="294"/>
    </location>
</feature>
<dbReference type="GO" id="GO:0005634">
    <property type="term" value="C:nucleus"/>
    <property type="evidence" value="ECO:0007669"/>
    <property type="project" value="UniProtKB-SubCell"/>
</dbReference>
<name>A0A0P7AU68_9HYPO</name>
<evidence type="ECO:0000256" key="6">
    <source>
        <dbReference type="SAM" id="MobiDB-lite"/>
    </source>
</evidence>
<evidence type="ECO:0008006" key="11">
    <source>
        <dbReference type="Google" id="ProtNLM"/>
    </source>
</evidence>